<feature type="domain" description="DUF7153" evidence="1">
    <location>
        <begin position="51"/>
        <end position="169"/>
    </location>
</feature>
<dbReference type="EMBL" id="CAXKWB010003832">
    <property type="protein sequence ID" value="CAL4070572.1"/>
    <property type="molecule type" value="Genomic_DNA"/>
</dbReference>
<accession>A0AAV2Q433</accession>
<name>A0AAV2Q433_MEGNR</name>
<dbReference type="InterPro" id="IPR055577">
    <property type="entry name" value="DUF7153"/>
</dbReference>
<evidence type="ECO:0000259" key="1">
    <source>
        <dbReference type="Pfam" id="PF23672"/>
    </source>
</evidence>
<keyword evidence="3" id="KW-1185">Reference proteome</keyword>
<protein>
    <recommendedName>
        <fullName evidence="1">DUF7153 domain-containing protein</fullName>
    </recommendedName>
</protein>
<dbReference type="Pfam" id="PF23672">
    <property type="entry name" value="DUF7153"/>
    <property type="match status" value="1"/>
</dbReference>
<organism evidence="2 3">
    <name type="scientific">Meganyctiphanes norvegica</name>
    <name type="common">Northern krill</name>
    <name type="synonym">Thysanopoda norvegica</name>
    <dbReference type="NCBI Taxonomy" id="48144"/>
    <lineage>
        <taxon>Eukaryota</taxon>
        <taxon>Metazoa</taxon>
        <taxon>Ecdysozoa</taxon>
        <taxon>Arthropoda</taxon>
        <taxon>Crustacea</taxon>
        <taxon>Multicrustacea</taxon>
        <taxon>Malacostraca</taxon>
        <taxon>Eumalacostraca</taxon>
        <taxon>Eucarida</taxon>
        <taxon>Euphausiacea</taxon>
        <taxon>Euphausiidae</taxon>
        <taxon>Meganyctiphanes</taxon>
    </lineage>
</organism>
<sequence length="194" mass="22287">MSMYAHDWQPLDKKALGAHFTILQGYYTEHARLTLILKKGNERVGPHEATHIAEPSSARRQQRYSHKPRLRNQLVLAYKSFEESTDPTLLAGWVRWSGAWEAYTLLQDRRLPVSSITLYVRESSVPPDVFKYVVLLEVETTCAAEVQQLRAATQRLRVERWSGFTCLYTLYTLTEFADSFSSNDSISKIVGDIM</sequence>
<gene>
    <name evidence="2" type="ORF">MNOR_LOCUS8301</name>
</gene>
<evidence type="ECO:0000313" key="2">
    <source>
        <dbReference type="EMBL" id="CAL4070572.1"/>
    </source>
</evidence>
<evidence type="ECO:0000313" key="3">
    <source>
        <dbReference type="Proteomes" id="UP001497623"/>
    </source>
</evidence>
<reference evidence="2 3" key="1">
    <citation type="submission" date="2024-05" db="EMBL/GenBank/DDBJ databases">
        <authorList>
            <person name="Wallberg A."/>
        </authorList>
    </citation>
    <scope>NUCLEOTIDE SEQUENCE [LARGE SCALE GENOMIC DNA]</scope>
</reference>
<dbReference type="Proteomes" id="UP001497623">
    <property type="component" value="Unassembled WGS sequence"/>
</dbReference>
<comment type="caution">
    <text evidence="2">The sequence shown here is derived from an EMBL/GenBank/DDBJ whole genome shotgun (WGS) entry which is preliminary data.</text>
</comment>
<dbReference type="AlphaFoldDB" id="A0AAV2Q433"/>
<proteinExistence type="predicted"/>